<reference evidence="3" key="1">
    <citation type="submission" date="2020-09" db="EMBL/GenBank/DDBJ databases">
        <title>Pelagicoccus enzymogenes sp. nov. with an EPS production, isolated from marine sediment.</title>
        <authorList>
            <person name="Feng X."/>
        </authorList>
    </citation>
    <scope>NUCLEOTIDE SEQUENCE</scope>
    <source>
        <strain evidence="3">NFK12</strain>
    </source>
</reference>
<dbReference type="InterPro" id="IPR031778">
    <property type="entry name" value="Sortilin_N"/>
</dbReference>
<dbReference type="Proteomes" id="UP000622317">
    <property type="component" value="Unassembled WGS sequence"/>
</dbReference>
<dbReference type="GO" id="GO:0010411">
    <property type="term" value="P:xyloglucan metabolic process"/>
    <property type="evidence" value="ECO:0007669"/>
    <property type="project" value="TreeGrafter"/>
</dbReference>
<organism evidence="3 4">
    <name type="scientific">Pelagicoccus enzymogenes</name>
    <dbReference type="NCBI Taxonomy" id="2773457"/>
    <lineage>
        <taxon>Bacteria</taxon>
        <taxon>Pseudomonadati</taxon>
        <taxon>Verrucomicrobiota</taxon>
        <taxon>Opitutia</taxon>
        <taxon>Puniceicoccales</taxon>
        <taxon>Pelagicoccaceae</taxon>
        <taxon>Pelagicoccus</taxon>
    </lineage>
</organism>
<dbReference type="InterPro" id="IPR052025">
    <property type="entry name" value="Xyloglucanase_GH74"/>
</dbReference>
<protein>
    <recommendedName>
        <fullName evidence="2">Sortilin N-terminal domain-containing protein</fullName>
    </recommendedName>
</protein>
<evidence type="ECO:0000256" key="1">
    <source>
        <dbReference type="ARBA" id="ARBA00022737"/>
    </source>
</evidence>
<dbReference type="AlphaFoldDB" id="A0A927IG11"/>
<sequence length="336" mass="36596">MKHSILKLATGLAAVAIAVQGQSAEETKIFAALAMTKAQESSPIPTDSGVFLYDREADDWIRTGPVIQMISSITTDPADPERIFLACGNGIVRSLDGGETWKMTSGWRESDFTKIAIDPQDGRNIYASSIWGVSVSYDGGESWKPANRGLAEKFSRTVVVDERNPKRVLLGTADGVYQSIDRAHTWKRVRSTPRSVILRMARSEANLDLWIVGTEGEGVYLSRNDGKTWSQTAPALANNNIYAVAVDPFDASRMAAGGWGTGVWVSNDGGETWRARGEGLPSQNVTSMVFDPQQKGRLWVSTFEEGTVHSDNLGRNWNEGGLMGAYVYDLGVIGVE</sequence>
<dbReference type="EMBL" id="JACYFG010000002">
    <property type="protein sequence ID" value="MBD5777885.1"/>
    <property type="molecule type" value="Genomic_DNA"/>
</dbReference>
<dbReference type="Gene3D" id="2.130.10.10">
    <property type="entry name" value="YVTN repeat-like/Quinoprotein amine dehydrogenase"/>
    <property type="match status" value="2"/>
</dbReference>
<proteinExistence type="predicted"/>
<evidence type="ECO:0000313" key="3">
    <source>
        <dbReference type="EMBL" id="MBD5777885.1"/>
    </source>
</evidence>
<feature type="domain" description="Sortilin N-terminal" evidence="2">
    <location>
        <begin position="219"/>
        <end position="319"/>
    </location>
</feature>
<evidence type="ECO:0000313" key="4">
    <source>
        <dbReference type="Proteomes" id="UP000622317"/>
    </source>
</evidence>
<dbReference type="CDD" id="cd15482">
    <property type="entry name" value="Sialidase_non-viral"/>
    <property type="match status" value="1"/>
</dbReference>
<dbReference type="PANTHER" id="PTHR43739">
    <property type="entry name" value="XYLOGLUCANASE (EUROFUNG)"/>
    <property type="match status" value="1"/>
</dbReference>
<dbReference type="SUPFAM" id="SSF110296">
    <property type="entry name" value="Oligoxyloglucan reducing end-specific cellobiohydrolase"/>
    <property type="match status" value="2"/>
</dbReference>
<keyword evidence="1" id="KW-0677">Repeat</keyword>
<gene>
    <name evidence="3" type="ORF">IEN85_00060</name>
</gene>
<keyword evidence="4" id="KW-1185">Reference proteome</keyword>
<evidence type="ECO:0000259" key="2">
    <source>
        <dbReference type="Pfam" id="PF15902"/>
    </source>
</evidence>
<dbReference type="InterPro" id="IPR015943">
    <property type="entry name" value="WD40/YVTN_repeat-like_dom_sf"/>
</dbReference>
<comment type="caution">
    <text evidence="3">The sequence shown here is derived from an EMBL/GenBank/DDBJ whole genome shotgun (WGS) entry which is preliminary data.</text>
</comment>
<accession>A0A927IG11</accession>
<dbReference type="Pfam" id="PF15902">
    <property type="entry name" value="Sortilin-Vps10"/>
    <property type="match status" value="1"/>
</dbReference>
<dbReference type="PANTHER" id="PTHR43739:SF5">
    <property type="entry name" value="EXO-ALPHA-SIALIDASE"/>
    <property type="match status" value="1"/>
</dbReference>
<name>A0A927IG11_9BACT</name>
<dbReference type="RefSeq" id="WP_191615017.1">
    <property type="nucleotide sequence ID" value="NZ_JACYFG010000002.1"/>
</dbReference>